<evidence type="ECO:0000313" key="7">
    <source>
        <dbReference type="EMBL" id="EFN52592.1"/>
    </source>
</evidence>
<evidence type="ECO:0000256" key="2">
    <source>
        <dbReference type="ARBA" id="ARBA00022692"/>
    </source>
</evidence>
<evidence type="ECO:0000256" key="1">
    <source>
        <dbReference type="ARBA" id="ARBA00004606"/>
    </source>
</evidence>
<sequence length="308" mass="33601">MLARQAWPQAVAAALYIPLLDGRVASADDPHLNGTTLDAALAPVLQLHAAAEEGGGCLLDLEVVVEVHCDAHSASLYPANAVRNRALRLAETEAVILLDADFVPSASMAARMSDQGYSAATLGLLQQRLALVLPAFQTVGGGEEDAELALQVARSGKAALLEQCEVGELESFHSGHFSKGHRATDFGRWATAANVYEVEFQTGFEPYILVHRKHVPWYDERCRGYFVNKLMHRAHMASLGIRWFVHPGGFVLHLPHKPAAMKGITRDSGLKDFNNRLFARANAQMRAGTYLPFVADPQLCYTSSLWDS</sequence>
<accession>E1ZNE4</accession>
<dbReference type="GO" id="GO:0015020">
    <property type="term" value="F:glucuronosyltransferase activity"/>
    <property type="evidence" value="ECO:0007669"/>
    <property type="project" value="TreeGrafter"/>
</dbReference>
<dbReference type="KEGG" id="cvr:CHLNCDRAFT_138618"/>
<dbReference type="AlphaFoldDB" id="E1ZNE4"/>
<reference evidence="7 8" key="1">
    <citation type="journal article" date="2010" name="Plant Cell">
        <title>The Chlorella variabilis NC64A genome reveals adaptation to photosymbiosis, coevolution with viruses, and cryptic sex.</title>
        <authorList>
            <person name="Blanc G."/>
            <person name="Duncan G."/>
            <person name="Agarkova I."/>
            <person name="Borodovsky M."/>
            <person name="Gurnon J."/>
            <person name="Kuo A."/>
            <person name="Lindquist E."/>
            <person name="Lucas S."/>
            <person name="Pangilinan J."/>
            <person name="Polle J."/>
            <person name="Salamov A."/>
            <person name="Terry A."/>
            <person name="Yamada T."/>
            <person name="Dunigan D.D."/>
            <person name="Grigoriev I.V."/>
            <person name="Claverie J.M."/>
            <person name="Van Etten J.L."/>
        </authorList>
    </citation>
    <scope>NUCLEOTIDE SEQUENCE [LARGE SCALE GENOMIC DNA]</scope>
    <source>
        <strain evidence="7 8">NC64A</strain>
    </source>
</reference>
<gene>
    <name evidence="7" type="ORF">CHLNCDRAFT_138618</name>
</gene>
<organism evidence="8">
    <name type="scientific">Chlorella variabilis</name>
    <name type="common">Green alga</name>
    <dbReference type="NCBI Taxonomy" id="554065"/>
    <lineage>
        <taxon>Eukaryota</taxon>
        <taxon>Viridiplantae</taxon>
        <taxon>Chlorophyta</taxon>
        <taxon>core chlorophytes</taxon>
        <taxon>Trebouxiophyceae</taxon>
        <taxon>Chlorellales</taxon>
        <taxon>Chlorellaceae</taxon>
        <taxon>Chlorella clade</taxon>
        <taxon>Chlorella</taxon>
    </lineage>
</organism>
<dbReference type="GO" id="GO:0035269">
    <property type="term" value="P:protein O-linked glycosylation via mannose"/>
    <property type="evidence" value="ECO:0007669"/>
    <property type="project" value="TreeGrafter"/>
</dbReference>
<evidence type="ECO:0000256" key="6">
    <source>
        <dbReference type="ARBA" id="ARBA00023180"/>
    </source>
</evidence>
<dbReference type="GO" id="GO:0042285">
    <property type="term" value="F:xylosyltransferase activity"/>
    <property type="evidence" value="ECO:0007669"/>
    <property type="project" value="TreeGrafter"/>
</dbReference>
<dbReference type="PANTHER" id="PTHR12270">
    <property type="entry name" value="GLYCOSYLTRANSFERASE-RELATED"/>
    <property type="match status" value="1"/>
</dbReference>
<keyword evidence="4" id="KW-1133">Transmembrane helix</keyword>
<dbReference type="GeneID" id="17352001"/>
<proteinExistence type="predicted"/>
<dbReference type="EMBL" id="GL433855">
    <property type="protein sequence ID" value="EFN52592.1"/>
    <property type="molecule type" value="Genomic_DNA"/>
</dbReference>
<dbReference type="Pfam" id="PF13896">
    <property type="entry name" value="Glyco_transf_49"/>
    <property type="match status" value="1"/>
</dbReference>
<keyword evidence="2" id="KW-0812">Transmembrane</keyword>
<dbReference type="RefSeq" id="XP_005844694.1">
    <property type="nucleotide sequence ID" value="XM_005844632.1"/>
</dbReference>
<evidence type="ECO:0008006" key="9">
    <source>
        <dbReference type="Google" id="ProtNLM"/>
    </source>
</evidence>
<comment type="subcellular location">
    <subcellularLocation>
        <location evidence="1">Membrane</location>
        <topology evidence="1">Single-pass type II membrane protein</topology>
    </subcellularLocation>
</comment>
<keyword evidence="6" id="KW-0325">Glycoprotein</keyword>
<dbReference type="OMA" id="CIQALAM"/>
<dbReference type="eggNOG" id="KOG3765">
    <property type="taxonomic scope" value="Eukaryota"/>
</dbReference>
<evidence type="ECO:0000256" key="4">
    <source>
        <dbReference type="ARBA" id="ARBA00022989"/>
    </source>
</evidence>
<name>E1ZNE4_CHLVA</name>
<evidence type="ECO:0000256" key="5">
    <source>
        <dbReference type="ARBA" id="ARBA00023136"/>
    </source>
</evidence>
<dbReference type="Proteomes" id="UP000008141">
    <property type="component" value="Unassembled WGS sequence"/>
</dbReference>
<protein>
    <recommendedName>
        <fullName evidence="9">Glycosyltransferase 2-like domain-containing protein</fullName>
    </recommendedName>
</protein>
<evidence type="ECO:0000313" key="8">
    <source>
        <dbReference type="Proteomes" id="UP000008141"/>
    </source>
</evidence>
<dbReference type="OrthoDB" id="411524at2759"/>
<dbReference type="InterPro" id="IPR051292">
    <property type="entry name" value="Xyl/GlcA_transferase"/>
</dbReference>
<dbReference type="GO" id="GO:0016020">
    <property type="term" value="C:membrane"/>
    <property type="evidence" value="ECO:0007669"/>
    <property type="project" value="UniProtKB-SubCell"/>
</dbReference>
<keyword evidence="5" id="KW-0472">Membrane</keyword>
<dbReference type="InParanoid" id="E1ZNE4"/>
<evidence type="ECO:0000256" key="3">
    <source>
        <dbReference type="ARBA" id="ARBA00022968"/>
    </source>
</evidence>
<dbReference type="PANTHER" id="PTHR12270:SF52">
    <property type="entry name" value="GLYCOSYLTRANSFERASE-LIKE PROTEIN GNT13-RELATED"/>
    <property type="match status" value="1"/>
</dbReference>
<keyword evidence="3" id="KW-0735">Signal-anchor</keyword>
<keyword evidence="8" id="KW-1185">Reference proteome</keyword>